<proteinExistence type="predicted"/>
<dbReference type="PANTHER" id="PTHR46665">
    <property type="entry name" value="TRANSCRIPTION FACTOR BHLH041-RELATED-RELATED"/>
    <property type="match status" value="1"/>
</dbReference>
<keyword evidence="5" id="KW-0175">Coiled coil</keyword>
<reference evidence="7 8" key="1">
    <citation type="submission" date="2019-09" db="EMBL/GenBank/DDBJ databases">
        <title>A chromosome-level genome assembly of the Chinese tupelo Nyssa sinensis.</title>
        <authorList>
            <person name="Yang X."/>
            <person name="Kang M."/>
            <person name="Yang Y."/>
            <person name="Xiong H."/>
            <person name="Wang M."/>
            <person name="Zhang Z."/>
            <person name="Wang Z."/>
            <person name="Wu H."/>
            <person name="Ma T."/>
            <person name="Liu J."/>
            <person name="Xi Z."/>
        </authorList>
    </citation>
    <scope>NUCLEOTIDE SEQUENCE [LARGE SCALE GENOMIC DNA]</scope>
    <source>
        <strain evidence="7">J267</strain>
        <tissue evidence="7">Leaf</tissue>
    </source>
</reference>
<dbReference type="InterPro" id="IPR036638">
    <property type="entry name" value="HLH_DNA-bd_sf"/>
</dbReference>
<evidence type="ECO:0000313" key="8">
    <source>
        <dbReference type="Proteomes" id="UP000325577"/>
    </source>
</evidence>
<dbReference type="InterPro" id="IPR045239">
    <property type="entry name" value="bHLH95_bHLH"/>
</dbReference>
<feature type="domain" description="BHLH" evidence="6">
    <location>
        <begin position="69"/>
        <end position="118"/>
    </location>
</feature>
<protein>
    <recommendedName>
        <fullName evidence="6">BHLH domain-containing protein</fullName>
    </recommendedName>
</protein>
<evidence type="ECO:0000256" key="3">
    <source>
        <dbReference type="ARBA" id="ARBA00023163"/>
    </source>
</evidence>
<dbReference type="GO" id="GO:0046983">
    <property type="term" value="F:protein dimerization activity"/>
    <property type="evidence" value="ECO:0007669"/>
    <property type="project" value="InterPro"/>
</dbReference>
<evidence type="ECO:0000313" key="7">
    <source>
        <dbReference type="EMBL" id="KAA8548753.1"/>
    </source>
</evidence>
<dbReference type="CDD" id="cd11393">
    <property type="entry name" value="bHLH_AtbHLH_like"/>
    <property type="match status" value="1"/>
</dbReference>
<evidence type="ECO:0000259" key="6">
    <source>
        <dbReference type="PROSITE" id="PS50888"/>
    </source>
</evidence>
<dbReference type="EMBL" id="CM018031">
    <property type="protein sequence ID" value="KAA8548753.1"/>
    <property type="molecule type" value="Genomic_DNA"/>
</dbReference>
<dbReference type="GO" id="GO:0005634">
    <property type="term" value="C:nucleus"/>
    <property type="evidence" value="ECO:0007669"/>
    <property type="project" value="UniProtKB-SubCell"/>
</dbReference>
<dbReference type="AlphaFoldDB" id="A0A5J5C013"/>
<accession>A0A5J5C013</accession>
<keyword evidence="8" id="KW-1185">Reference proteome</keyword>
<sequence length="147" mass="17777">MDQFFQEEMFLLEAAAPPANRSDFVRYSERPIEGFRMKISNHRNINRRMIEFLRSNRRQVMESKRPEKERCFRHMINERIRREKQKQSYLALHSVLSPGTKSDKNSITQMALKEVPELQRRKEELERRNKEIEAILGEREAEEARRS</sequence>
<keyword evidence="3" id="KW-0804">Transcription</keyword>
<evidence type="ECO:0000256" key="2">
    <source>
        <dbReference type="ARBA" id="ARBA00023015"/>
    </source>
</evidence>
<feature type="coiled-coil region" evidence="5">
    <location>
        <begin position="108"/>
        <end position="145"/>
    </location>
</feature>
<keyword evidence="2" id="KW-0805">Transcription regulation</keyword>
<keyword evidence="4" id="KW-0539">Nucleus</keyword>
<gene>
    <name evidence="7" type="ORF">F0562_000437</name>
</gene>
<dbReference type="PROSITE" id="PS50888">
    <property type="entry name" value="BHLH"/>
    <property type="match status" value="1"/>
</dbReference>
<dbReference type="PANTHER" id="PTHR46665:SF6">
    <property type="entry name" value="TRANSCRIPTION FACTOR BHLH92"/>
    <property type="match status" value="1"/>
</dbReference>
<organism evidence="7 8">
    <name type="scientific">Nyssa sinensis</name>
    <dbReference type="NCBI Taxonomy" id="561372"/>
    <lineage>
        <taxon>Eukaryota</taxon>
        <taxon>Viridiplantae</taxon>
        <taxon>Streptophyta</taxon>
        <taxon>Embryophyta</taxon>
        <taxon>Tracheophyta</taxon>
        <taxon>Spermatophyta</taxon>
        <taxon>Magnoliopsida</taxon>
        <taxon>eudicotyledons</taxon>
        <taxon>Gunneridae</taxon>
        <taxon>Pentapetalae</taxon>
        <taxon>asterids</taxon>
        <taxon>Cornales</taxon>
        <taxon>Nyssaceae</taxon>
        <taxon>Nyssa</taxon>
    </lineage>
</organism>
<dbReference type="InterPro" id="IPR011598">
    <property type="entry name" value="bHLH_dom"/>
</dbReference>
<evidence type="ECO:0000256" key="4">
    <source>
        <dbReference type="ARBA" id="ARBA00023242"/>
    </source>
</evidence>
<evidence type="ECO:0000256" key="5">
    <source>
        <dbReference type="SAM" id="Coils"/>
    </source>
</evidence>
<dbReference type="Proteomes" id="UP000325577">
    <property type="component" value="Linkage Group LG0"/>
</dbReference>
<dbReference type="SUPFAM" id="SSF47459">
    <property type="entry name" value="HLH, helix-loop-helix DNA-binding domain"/>
    <property type="match status" value="1"/>
</dbReference>
<evidence type="ECO:0000256" key="1">
    <source>
        <dbReference type="ARBA" id="ARBA00004123"/>
    </source>
</evidence>
<comment type="subcellular location">
    <subcellularLocation>
        <location evidence="1">Nucleus</location>
    </subcellularLocation>
</comment>
<name>A0A5J5C013_9ASTE</name>
<dbReference type="InterPro" id="IPR044658">
    <property type="entry name" value="bHLH92/bHLH041-like"/>
</dbReference>
<dbReference type="OrthoDB" id="1885111at2759"/>